<reference evidence="18 19" key="1">
    <citation type="journal article" date="2020" name="Nat. Food">
        <title>A phased Vanilla planifolia genome enables genetic improvement of flavour and production.</title>
        <authorList>
            <person name="Hasing T."/>
            <person name="Tang H."/>
            <person name="Brym M."/>
            <person name="Khazi F."/>
            <person name="Huang T."/>
            <person name="Chambers A.H."/>
        </authorList>
    </citation>
    <scope>NUCLEOTIDE SEQUENCE [LARGE SCALE GENOMIC DNA]</scope>
    <source>
        <tissue evidence="16">Leaf</tissue>
    </source>
</reference>
<dbReference type="SUPFAM" id="SSF56112">
    <property type="entry name" value="Protein kinase-like (PK-like)"/>
    <property type="match status" value="1"/>
</dbReference>
<organism evidence="16 18">
    <name type="scientific">Vanilla planifolia</name>
    <name type="common">Vanilla</name>
    <dbReference type="NCBI Taxonomy" id="51239"/>
    <lineage>
        <taxon>Eukaryota</taxon>
        <taxon>Viridiplantae</taxon>
        <taxon>Streptophyta</taxon>
        <taxon>Embryophyta</taxon>
        <taxon>Tracheophyta</taxon>
        <taxon>Spermatophyta</taxon>
        <taxon>Magnoliopsida</taxon>
        <taxon>Liliopsida</taxon>
        <taxon>Asparagales</taxon>
        <taxon>Orchidaceae</taxon>
        <taxon>Vanilloideae</taxon>
        <taxon>Vanilleae</taxon>
        <taxon>Vanilla</taxon>
    </lineage>
</organism>
<evidence type="ECO:0000256" key="1">
    <source>
        <dbReference type="ARBA" id="ARBA00004370"/>
    </source>
</evidence>
<evidence type="ECO:0000313" key="17">
    <source>
        <dbReference type="EMBL" id="KAG0486396.1"/>
    </source>
</evidence>
<evidence type="ECO:0000256" key="8">
    <source>
        <dbReference type="ARBA" id="ARBA00022741"/>
    </source>
</evidence>
<keyword evidence="10" id="KW-0067">ATP-binding</keyword>
<dbReference type="AlphaFoldDB" id="A0A835R8H5"/>
<evidence type="ECO:0000256" key="14">
    <source>
        <dbReference type="ARBA" id="ARBA00048679"/>
    </source>
</evidence>
<dbReference type="GO" id="GO:0016020">
    <property type="term" value="C:membrane"/>
    <property type="evidence" value="ECO:0007669"/>
    <property type="project" value="UniProtKB-SubCell"/>
</dbReference>
<sequence>MQPGDCTVAIKVLNLAQRGASKSFTAECEALRGIRHRNLVKILTACSSVDFKGNSFKALVLQYMPNGSLDRCLHPETSNYESTPLNLMQRLKIAVDVASALDYLHNHGHVPVVHCDLKPSNVLLDEDMCGHLSDFGLAKILLDNDENKQTASIGVKAPLATFLQSMGLAANHLLGETCIVMESCYWSSSQVKGQQMKHLRTA</sequence>
<dbReference type="Proteomes" id="UP000636800">
    <property type="component" value="Unassembled WGS sequence"/>
</dbReference>
<keyword evidence="4" id="KW-0433">Leucine-rich repeat</keyword>
<dbReference type="Pfam" id="PF07714">
    <property type="entry name" value="PK_Tyr_Ser-Thr"/>
    <property type="match status" value="1"/>
</dbReference>
<comment type="catalytic activity">
    <reaction evidence="13">
        <text>L-threonyl-[protein] + ATP = O-phospho-L-threonyl-[protein] + ADP + H(+)</text>
        <dbReference type="Rhea" id="RHEA:46608"/>
        <dbReference type="Rhea" id="RHEA-COMP:11060"/>
        <dbReference type="Rhea" id="RHEA-COMP:11605"/>
        <dbReference type="ChEBI" id="CHEBI:15378"/>
        <dbReference type="ChEBI" id="CHEBI:30013"/>
        <dbReference type="ChEBI" id="CHEBI:30616"/>
        <dbReference type="ChEBI" id="CHEBI:61977"/>
        <dbReference type="ChEBI" id="CHEBI:456216"/>
        <dbReference type="EC" id="2.7.11.1"/>
    </reaction>
</comment>
<dbReference type="GO" id="GO:0004674">
    <property type="term" value="F:protein serine/threonine kinase activity"/>
    <property type="evidence" value="ECO:0007669"/>
    <property type="project" value="UniProtKB-KW"/>
</dbReference>
<keyword evidence="6" id="KW-0812">Transmembrane</keyword>
<name>A0A835R8H5_VANPL</name>
<keyword evidence="9" id="KW-0418">Kinase</keyword>
<dbReference type="InterPro" id="IPR000719">
    <property type="entry name" value="Prot_kinase_dom"/>
</dbReference>
<evidence type="ECO:0000256" key="9">
    <source>
        <dbReference type="ARBA" id="ARBA00022777"/>
    </source>
</evidence>
<evidence type="ECO:0000256" key="4">
    <source>
        <dbReference type="ARBA" id="ARBA00022614"/>
    </source>
</evidence>
<evidence type="ECO:0000313" key="18">
    <source>
        <dbReference type="Proteomes" id="UP000636800"/>
    </source>
</evidence>
<evidence type="ECO:0000256" key="5">
    <source>
        <dbReference type="ARBA" id="ARBA00022679"/>
    </source>
</evidence>
<keyword evidence="3" id="KW-0723">Serine/threonine-protein kinase</keyword>
<evidence type="ECO:0000256" key="10">
    <source>
        <dbReference type="ARBA" id="ARBA00022840"/>
    </source>
</evidence>
<evidence type="ECO:0000256" key="13">
    <source>
        <dbReference type="ARBA" id="ARBA00047899"/>
    </source>
</evidence>
<comment type="subcellular location">
    <subcellularLocation>
        <location evidence="1">Membrane</location>
    </subcellularLocation>
</comment>
<dbReference type="Gene3D" id="1.10.510.10">
    <property type="entry name" value="Transferase(Phosphotransferase) domain 1"/>
    <property type="match status" value="1"/>
</dbReference>
<gene>
    <name evidence="17" type="ORF">HPP92_008491</name>
    <name evidence="16" type="ORF">HPP92_008670</name>
</gene>
<dbReference type="InterPro" id="IPR008271">
    <property type="entry name" value="Ser/Thr_kinase_AS"/>
</dbReference>
<accession>A0A835R8H5</accession>
<protein>
    <recommendedName>
        <fullName evidence="2">non-specific serine/threonine protein kinase</fullName>
        <ecNumber evidence="2">2.7.11.1</ecNumber>
    </recommendedName>
</protein>
<evidence type="ECO:0000256" key="2">
    <source>
        <dbReference type="ARBA" id="ARBA00012513"/>
    </source>
</evidence>
<dbReference type="OrthoDB" id="783285at2759"/>
<dbReference type="InterPro" id="IPR051809">
    <property type="entry name" value="Plant_receptor-like_S/T_kinase"/>
</dbReference>
<evidence type="ECO:0000256" key="12">
    <source>
        <dbReference type="ARBA" id="ARBA00023136"/>
    </source>
</evidence>
<keyword evidence="18" id="KW-1185">Reference proteome</keyword>
<dbReference type="PROSITE" id="PS00108">
    <property type="entry name" value="PROTEIN_KINASE_ST"/>
    <property type="match status" value="1"/>
</dbReference>
<keyword evidence="8" id="KW-0547">Nucleotide-binding</keyword>
<comment type="caution">
    <text evidence="16">The sequence shown here is derived from an EMBL/GenBank/DDBJ whole genome shotgun (WGS) entry which is preliminary data.</text>
</comment>
<evidence type="ECO:0000256" key="3">
    <source>
        <dbReference type="ARBA" id="ARBA00022527"/>
    </source>
</evidence>
<dbReference type="PROSITE" id="PS50011">
    <property type="entry name" value="PROTEIN_KINASE_DOM"/>
    <property type="match status" value="1"/>
</dbReference>
<keyword evidence="5" id="KW-0808">Transferase</keyword>
<evidence type="ECO:0000256" key="6">
    <source>
        <dbReference type="ARBA" id="ARBA00022692"/>
    </source>
</evidence>
<evidence type="ECO:0000259" key="15">
    <source>
        <dbReference type="PROSITE" id="PS50011"/>
    </source>
</evidence>
<keyword evidence="11" id="KW-1133">Transmembrane helix</keyword>
<dbReference type="InterPro" id="IPR011009">
    <property type="entry name" value="Kinase-like_dom_sf"/>
</dbReference>
<dbReference type="Proteomes" id="UP000639772">
    <property type="component" value="Unassembled WGS sequence"/>
</dbReference>
<dbReference type="PANTHER" id="PTHR27008">
    <property type="entry name" value="OS04G0122200 PROTEIN"/>
    <property type="match status" value="1"/>
</dbReference>
<evidence type="ECO:0000313" key="19">
    <source>
        <dbReference type="Proteomes" id="UP000639772"/>
    </source>
</evidence>
<evidence type="ECO:0000256" key="11">
    <source>
        <dbReference type="ARBA" id="ARBA00022989"/>
    </source>
</evidence>
<proteinExistence type="predicted"/>
<dbReference type="InterPro" id="IPR001245">
    <property type="entry name" value="Ser-Thr/Tyr_kinase_cat_dom"/>
</dbReference>
<dbReference type="EMBL" id="JADCNL010000004">
    <property type="protein sequence ID" value="KAG0484591.1"/>
    <property type="molecule type" value="Genomic_DNA"/>
</dbReference>
<dbReference type="FunFam" id="1.10.510.10:FF:001023">
    <property type="entry name" value="Os07g0541700 protein"/>
    <property type="match status" value="1"/>
</dbReference>
<keyword evidence="12" id="KW-0472">Membrane</keyword>
<dbReference type="SMART" id="SM00220">
    <property type="entry name" value="S_TKc"/>
    <property type="match status" value="1"/>
</dbReference>
<dbReference type="GO" id="GO:0005524">
    <property type="term" value="F:ATP binding"/>
    <property type="evidence" value="ECO:0007669"/>
    <property type="project" value="UniProtKB-KW"/>
</dbReference>
<keyword evidence="7" id="KW-0677">Repeat</keyword>
<dbReference type="EMBL" id="JADCNM010000004">
    <property type="protein sequence ID" value="KAG0486396.1"/>
    <property type="molecule type" value="Genomic_DNA"/>
</dbReference>
<feature type="domain" description="Protein kinase" evidence="15">
    <location>
        <begin position="1"/>
        <end position="202"/>
    </location>
</feature>
<dbReference type="PANTHER" id="PTHR27008:SF499">
    <property type="entry name" value="OS06G0581500 PROTEIN"/>
    <property type="match status" value="1"/>
</dbReference>
<evidence type="ECO:0000313" key="16">
    <source>
        <dbReference type="EMBL" id="KAG0484591.1"/>
    </source>
</evidence>
<evidence type="ECO:0000256" key="7">
    <source>
        <dbReference type="ARBA" id="ARBA00022737"/>
    </source>
</evidence>
<comment type="catalytic activity">
    <reaction evidence="14">
        <text>L-seryl-[protein] + ATP = O-phospho-L-seryl-[protein] + ADP + H(+)</text>
        <dbReference type="Rhea" id="RHEA:17989"/>
        <dbReference type="Rhea" id="RHEA-COMP:9863"/>
        <dbReference type="Rhea" id="RHEA-COMP:11604"/>
        <dbReference type="ChEBI" id="CHEBI:15378"/>
        <dbReference type="ChEBI" id="CHEBI:29999"/>
        <dbReference type="ChEBI" id="CHEBI:30616"/>
        <dbReference type="ChEBI" id="CHEBI:83421"/>
        <dbReference type="ChEBI" id="CHEBI:456216"/>
        <dbReference type="EC" id="2.7.11.1"/>
    </reaction>
</comment>
<dbReference type="EC" id="2.7.11.1" evidence="2"/>